<proteinExistence type="predicted"/>
<dbReference type="SUPFAM" id="SSF50998">
    <property type="entry name" value="Quinoprotein alcohol dehydrogenase-like"/>
    <property type="match status" value="1"/>
</dbReference>
<accession>A0A285KP19</accession>
<dbReference type="InterPro" id="IPR011047">
    <property type="entry name" value="Quinoprotein_ADH-like_sf"/>
</dbReference>
<keyword evidence="2" id="KW-1185">Reference proteome</keyword>
<dbReference type="EMBL" id="OBDY01000051">
    <property type="protein sequence ID" value="SNY74378.1"/>
    <property type="molecule type" value="Genomic_DNA"/>
</dbReference>
<protein>
    <recommendedName>
        <fullName evidence="3">PQQ-like domain-containing protein</fullName>
    </recommendedName>
</protein>
<dbReference type="AlphaFoldDB" id="A0A285KP19"/>
<dbReference type="Gene3D" id="2.130.10.10">
    <property type="entry name" value="YVTN repeat-like/Quinoprotein amine dehydrogenase"/>
    <property type="match status" value="1"/>
</dbReference>
<evidence type="ECO:0000313" key="2">
    <source>
        <dbReference type="Proteomes" id="UP000219612"/>
    </source>
</evidence>
<dbReference type="InterPro" id="IPR015943">
    <property type="entry name" value="WD40/YVTN_repeat-like_dom_sf"/>
</dbReference>
<sequence>MLVGALPAAPVTTRTAPTFNGGVYAIAHRGDTVYVGGAFTSATSGGKTYKRMRLAAFDARSGDLLDWAPPADGTVRALATTTDSVYAAGDFHEVDGEDRDSLARINPSTGAVASFAHEITGTAYALGTAGNRLYLGGSFTAVDDERRGNLAAFDLTTGRLDTRWRPLTDDTVHSLAVSGSRVYLGGGFHIVNGVKGTLRLAAVSSAGGAVDPVFRPRVPAEVRAIAVDASGVQVATAGVGGRALSYATTGALRWQRVFDGDAAAIASAGGITYVGGHFDAICRTERNGAKGGCVDGSTPRLKLAALTSTGTLTGWAPQANGVIGVRVLTVHKGTVEAGGDFTTIDGRDRRRFAAFR</sequence>
<dbReference type="Proteomes" id="UP000219612">
    <property type="component" value="Unassembled WGS sequence"/>
</dbReference>
<dbReference type="OrthoDB" id="5506986at2"/>
<gene>
    <name evidence="1" type="ORF">SAMN05421748_15130</name>
</gene>
<name>A0A285KP19_9ACTN</name>
<reference evidence="1 2" key="1">
    <citation type="submission" date="2017-09" db="EMBL/GenBank/DDBJ databases">
        <authorList>
            <person name="Ehlers B."/>
            <person name="Leendertz F.H."/>
        </authorList>
    </citation>
    <scope>NUCLEOTIDE SEQUENCE [LARGE SCALE GENOMIC DNA]</scope>
    <source>
        <strain evidence="1 2">CGMCC 4.6857</strain>
    </source>
</reference>
<organism evidence="1 2">
    <name type="scientific">Paractinoplanes atraurantiacus</name>
    <dbReference type="NCBI Taxonomy" id="1036182"/>
    <lineage>
        <taxon>Bacteria</taxon>
        <taxon>Bacillati</taxon>
        <taxon>Actinomycetota</taxon>
        <taxon>Actinomycetes</taxon>
        <taxon>Micromonosporales</taxon>
        <taxon>Micromonosporaceae</taxon>
        <taxon>Paractinoplanes</taxon>
    </lineage>
</organism>
<evidence type="ECO:0008006" key="3">
    <source>
        <dbReference type="Google" id="ProtNLM"/>
    </source>
</evidence>
<evidence type="ECO:0000313" key="1">
    <source>
        <dbReference type="EMBL" id="SNY74378.1"/>
    </source>
</evidence>